<dbReference type="InterPro" id="IPR050352">
    <property type="entry name" value="ABCG_transporters"/>
</dbReference>
<dbReference type="InterPro" id="IPR043926">
    <property type="entry name" value="ABCG_dom"/>
</dbReference>
<keyword evidence="3" id="KW-0813">Transport</keyword>
<gene>
    <name evidence="11" type="ORF">PoB_001646800</name>
</gene>
<comment type="similarity">
    <text evidence="2">Belongs to the ABC transporter superfamily. ABCG family. Eye pigment precursor importer (TC 3.A.1.204) subfamily.</text>
</comment>
<dbReference type="Pfam" id="PF00005">
    <property type="entry name" value="ABC_tran"/>
    <property type="match status" value="1"/>
</dbReference>
<evidence type="ECO:0000259" key="10">
    <source>
        <dbReference type="PROSITE" id="PS50893"/>
    </source>
</evidence>
<evidence type="ECO:0000256" key="3">
    <source>
        <dbReference type="ARBA" id="ARBA00022448"/>
    </source>
</evidence>
<evidence type="ECO:0000256" key="8">
    <source>
        <dbReference type="ARBA" id="ARBA00023136"/>
    </source>
</evidence>
<dbReference type="Pfam" id="PF01061">
    <property type="entry name" value="ABC2_membrane"/>
    <property type="match status" value="1"/>
</dbReference>
<evidence type="ECO:0000256" key="5">
    <source>
        <dbReference type="ARBA" id="ARBA00022741"/>
    </source>
</evidence>
<dbReference type="InterPro" id="IPR013525">
    <property type="entry name" value="ABC2_TM"/>
</dbReference>
<dbReference type="PANTHER" id="PTHR48041">
    <property type="entry name" value="ABC TRANSPORTER G FAMILY MEMBER 28"/>
    <property type="match status" value="1"/>
</dbReference>
<dbReference type="SMART" id="SM00382">
    <property type="entry name" value="AAA"/>
    <property type="match status" value="1"/>
</dbReference>
<dbReference type="Proteomes" id="UP000735302">
    <property type="component" value="Unassembled WGS sequence"/>
</dbReference>
<dbReference type="CDD" id="cd03213">
    <property type="entry name" value="ABCG_EPDR"/>
    <property type="match status" value="1"/>
</dbReference>
<dbReference type="GO" id="GO:0140359">
    <property type="term" value="F:ABC-type transporter activity"/>
    <property type="evidence" value="ECO:0007669"/>
    <property type="project" value="InterPro"/>
</dbReference>
<dbReference type="Pfam" id="PF19055">
    <property type="entry name" value="ABC2_membrane_7"/>
    <property type="match status" value="1"/>
</dbReference>
<dbReference type="InterPro" id="IPR027417">
    <property type="entry name" value="P-loop_NTPase"/>
</dbReference>
<dbReference type="AlphaFoldDB" id="A0AAV3Z670"/>
<reference evidence="11 12" key="1">
    <citation type="journal article" date="2021" name="Elife">
        <title>Chloroplast acquisition without the gene transfer in kleptoplastic sea slugs, Plakobranchus ocellatus.</title>
        <authorList>
            <person name="Maeda T."/>
            <person name="Takahashi S."/>
            <person name="Yoshida T."/>
            <person name="Shimamura S."/>
            <person name="Takaki Y."/>
            <person name="Nagai Y."/>
            <person name="Toyoda A."/>
            <person name="Suzuki Y."/>
            <person name="Arimoto A."/>
            <person name="Ishii H."/>
            <person name="Satoh N."/>
            <person name="Nishiyama T."/>
            <person name="Hasebe M."/>
            <person name="Maruyama T."/>
            <person name="Minagawa J."/>
            <person name="Obokata J."/>
            <person name="Shigenobu S."/>
        </authorList>
    </citation>
    <scope>NUCLEOTIDE SEQUENCE [LARGE SCALE GENOMIC DNA]</scope>
</reference>
<dbReference type="InterPro" id="IPR003593">
    <property type="entry name" value="AAA+_ATPase"/>
</dbReference>
<evidence type="ECO:0000256" key="6">
    <source>
        <dbReference type="ARBA" id="ARBA00022840"/>
    </source>
</evidence>
<evidence type="ECO:0000256" key="4">
    <source>
        <dbReference type="ARBA" id="ARBA00022692"/>
    </source>
</evidence>
<feature type="domain" description="ABC transporter" evidence="10">
    <location>
        <begin position="2"/>
        <end position="253"/>
    </location>
</feature>
<dbReference type="EMBL" id="BLXT01001969">
    <property type="protein sequence ID" value="GFN89962.1"/>
    <property type="molecule type" value="Genomic_DNA"/>
</dbReference>
<comment type="subcellular location">
    <subcellularLocation>
        <location evidence="1">Membrane</location>
        <topology evidence="1">Multi-pass membrane protein</topology>
    </subcellularLocation>
</comment>
<dbReference type="PROSITE" id="PS00211">
    <property type="entry name" value="ABC_TRANSPORTER_1"/>
    <property type="match status" value="1"/>
</dbReference>
<keyword evidence="4 9" id="KW-0812">Transmembrane</keyword>
<dbReference type="InterPro" id="IPR003439">
    <property type="entry name" value="ABC_transporter-like_ATP-bd"/>
</dbReference>
<dbReference type="PANTHER" id="PTHR48041:SF139">
    <property type="entry name" value="PROTEIN SCARLET"/>
    <property type="match status" value="1"/>
</dbReference>
<organism evidence="11 12">
    <name type="scientific">Plakobranchus ocellatus</name>
    <dbReference type="NCBI Taxonomy" id="259542"/>
    <lineage>
        <taxon>Eukaryota</taxon>
        <taxon>Metazoa</taxon>
        <taxon>Spiralia</taxon>
        <taxon>Lophotrochozoa</taxon>
        <taxon>Mollusca</taxon>
        <taxon>Gastropoda</taxon>
        <taxon>Heterobranchia</taxon>
        <taxon>Euthyneura</taxon>
        <taxon>Panpulmonata</taxon>
        <taxon>Sacoglossa</taxon>
        <taxon>Placobranchoidea</taxon>
        <taxon>Plakobranchidae</taxon>
        <taxon>Plakobranchus</taxon>
    </lineage>
</organism>
<feature type="transmembrane region" description="Helical" evidence="9">
    <location>
        <begin position="347"/>
        <end position="368"/>
    </location>
</feature>
<comment type="caution">
    <text evidence="11">The sequence shown here is derived from an EMBL/GenBank/DDBJ whole genome shotgun (WGS) entry which is preliminary data.</text>
</comment>
<dbReference type="InterPro" id="IPR017871">
    <property type="entry name" value="ABC_transporter-like_CS"/>
</dbReference>
<dbReference type="GO" id="GO:0005524">
    <property type="term" value="F:ATP binding"/>
    <property type="evidence" value="ECO:0007669"/>
    <property type="project" value="UniProtKB-KW"/>
</dbReference>
<keyword evidence="8 9" id="KW-0472">Membrane</keyword>
<evidence type="ECO:0000256" key="2">
    <source>
        <dbReference type="ARBA" id="ARBA00005814"/>
    </source>
</evidence>
<dbReference type="SUPFAM" id="SSF52540">
    <property type="entry name" value="P-loop containing nucleoside triphosphate hydrolases"/>
    <property type="match status" value="1"/>
</dbReference>
<evidence type="ECO:0000313" key="11">
    <source>
        <dbReference type="EMBL" id="GFN89962.1"/>
    </source>
</evidence>
<dbReference type="Gene3D" id="3.40.50.300">
    <property type="entry name" value="P-loop containing nucleotide triphosphate hydrolases"/>
    <property type="match status" value="1"/>
</dbReference>
<keyword evidence="12" id="KW-1185">Reference proteome</keyword>
<keyword evidence="7 9" id="KW-1133">Transmembrane helix</keyword>
<protein>
    <submittedName>
        <fullName evidence="11">ATP-binding cassette sub-family g member</fullName>
    </submittedName>
</protein>
<dbReference type="GO" id="GO:0016887">
    <property type="term" value="F:ATP hydrolysis activity"/>
    <property type="evidence" value="ECO:0007669"/>
    <property type="project" value="InterPro"/>
</dbReference>
<feature type="transmembrane region" description="Helical" evidence="9">
    <location>
        <begin position="380"/>
        <end position="403"/>
    </location>
</feature>
<proteinExistence type="inferred from homology"/>
<accession>A0AAV3Z670</accession>
<dbReference type="GO" id="GO:0005886">
    <property type="term" value="C:plasma membrane"/>
    <property type="evidence" value="ECO:0007669"/>
    <property type="project" value="TreeGrafter"/>
</dbReference>
<evidence type="ECO:0000256" key="7">
    <source>
        <dbReference type="ARBA" id="ARBA00022989"/>
    </source>
</evidence>
<sequence length="506" mass="57056">MIRKIKSPKPALGRWDIHMVADYCWSIQLTGDAPPGCLIAIMGASGSGKSTLLNVLTQRNTKDYIIDGEMMLNGVPLTPGSIKNISAYVQQSDLFMETLTVKEQLQFRAMLRMDKKLDKEARLKRVDEVINEMGLTGCASSRIGAASGTKKGISGGERKRLSFASEALTNPPIFFCDEPTSSLDSFMAQSIVQTLQKMALRGRSIFCTIHQPSSELFAMFKQVLILSEGRVAFMGSSKDCLQFFRDQSFPCPPNFNPSDHYILTLAIVPGQEIECKKKSAAICDAFSETNLAKETLEHIEEQRKDVDLYDHVVLDQVTGESRYASDFSSQVKNLFWRAWIAQFRDPMIFYIRMSQTLVIALLLGTIYFDTEVNQTGIMNINGAMFLLIVNACSTNLFAVLTAFPNEINLVKREYGTGLYKTATYFITKSIAEALCTQASYRPYFVRNRKILHRKVRLYYSHRVHTDHTDFFWFQDGAHEEAQDNFALVVEKKSPRIQTASLDSPNL</sequence>
<keyword evidence="6 11" id="KW-0067">ATP-binding</keyword>
<keyword evidence="5" id="KW-0547">Nucleotide-binding</keyword>
<evidence type="ECO:0000256" key="9">
    <source>
        <dbReference type="SAM" id="Phobius"/>
    </source>
</evidence>
<evidence type="ECO:0000256" key="1">
    <source>
        <dbReference type="ARBA" id="ARBA00004141"/>
    </source>
</evidence>
<name>A0AAV3Z670_9GAST</name>
<evidence type="ECO:0000313" key="12">
    <source>
        <dbReference type="Proteomes" id="UP000735302"/>
    </source>
</evidence>
<dbReference type="PROSITE" id="PS50893">
    <property type="entry name" value="ABC_TRANSPORTER_2"/>
    <property type="match status" value="1"/>
</dbReference>